<dbReference type="KEGG" id="rpm:RSPPHO_02537"/>
<evidence type="ECO:0000256" key="1">
    <source>
        <dbReference type="ARBA" id="ARBA00003171"/>
    </source>
</evidence>
<comment type="pathway">
    <text evidence="2">Cofactor biosynthesis; Fe-Mo cofactor biosynthesis.</text>
</comment>
<evidence type="ECO:0000313" key="9">
    <source>
        <dbReference type="EMBL" id="CCG09163.1"/>
    </source>
</evidence>
<dbReference type="PROSITE" id="PS00699">
    <property type="entry name" value="NITROGENASE_1_1"/>
    <property type="match status" value="1"/>
</dbReference>
<proteinExistence type="inferred from homology"/>
<evidence type="ECO:0000256" key="5">
    <source>
        <dbReference type="ARBA" id="ARBA00023231"/>
    </source>
</evidence>
<dbReference type="NCBIfam" id="TIGR01283">
    <property type="entry name" value="nifE"/>
    <property type="match status" value="1"/>
</dbReference>
<comment type="similarity">
    <text evidence="3 6">Belongs to the NifD/NifK/NifE/NifN family.</text>
</comment>
<dbReference type="SUPFAM" id="SSF53807">
    <property type="entry name" value="Helical backbone' metal receptor"/>
    <property type="match status" value="1"/>
</dbReference>
<evidence type="ECO:0000256" key="7">
    <source>
        <dbReference type="SAM" id="MobiDB-lite"/>
    </source>
</evidence>
<dbReference type="InterPro" id="IPR000510">
    <property type="entry name" value="Nase/OxRdtase_comp1"/>
</dbReference>
<dbReference type="eggNOG" id="COG2710">
    <property type="taxonomic scope" value="Bacteria"/>
</dbReference>
<dbReference type="Pfam" id="PF00148">
    <property type="entry name" value="Oxidored_nitro"/>
    <property type="match status" value="1"/>
</dbReference>
<accession>H6SMM8</accession>
<dbReference type="Proteomes" id="UP000033220">
    <property type="component" value="Chromosome DSM 122"/>
</dbReference>
<dbReference type="InterPro" id="IPR000318">
    <property type="entry name" value="Nase_comp1_CS"/>
</dbReference>
<keyword evidence="5 6" id="KW-0535">Nitrogen fixation</keyword>
<dbReference type="PANTHER" id="PTHR42956">
    <property type="entry name" value="NITROGENASE IRON-MOLYBDENUM COFACTOR BIOSYNTHESIS PROTEIN NIFE"/>
    <property type="match status" value="1"/>
</dbReference>
<keyword evidence="10" id="KW-1185">Reference proteome</keyword>
<dbReference type="STRING" id="1150469.RSPPHO_02537"/>
<dbReference type="AlphaFoldDB" id="H6SMM8"/>
<evidence type="ECO:0000256" key="3">
    <source>
        <dbReference type="ARBA" id="ARBA00011002"/>
    </source>
</evidence>
<evidence type="ECO:0000259" key="8">
    <source>
        <dbReference type="Pfam" id="PF00148"/>
    </source>
</evidence>
<sequence length="548" mass="59111">MPSEGPRLCRKADIVGSPTAQHAILPLGFQAPSLWHCFCLSSSSGHAPPRPEVRMSKDRAAKVFEEPDCGHNRAKSEAERKKGCAAKGPTPGNAAGGCAFDGAKIALQPILDAVHLVHGPLACEGNSWDTRNVGTSGPLVYRYGFTTDLSDLDIIHGGEKKLYKAIKEAIARYAPPAIFVYQTCVPALTGDDIEAVCREATKRLGTPCIPVLAPGFAGSKNLGSRLAAEALLAHVIGTEEPDDAGPTDINIIAEYNVAGEFRLVAPLLRRLGIRVRTCITGNARYHDLTRAHRARVNMVMCSQAMLNLGRGMRERWGIPYFEGSFYGAGDTSQTLRTMARRLVEQGAPADLIDRTEALVTAEEARVRAVLAEMRPRLAGKKALLYTGGVKSWSIVNALQEMGMEVVGTSVRKSTDDDKARAKAALQRNPGSGTEGTLYEKLPNTDMDALFRSGRADIMLSGGRSQFVALKARTPWMDINQERHHAYAGYDGLITLVEQMDLEINNPVWAQVRQPAPWETTAPPLDLDAALAADETAPDTPAALREGAA</sequence>
<dbReference type="InterPro" id="IPR049939">
    <property type="entry name" value="NifE-like"/>
</dbReference>
<reference evidence="9 10" key="1">
    <citation type="submission" date="2012-02" db="EMBL/GenBank/DDBJ databases">
        <title>Shotgun genome sequence of Phaeospirillum photometricum DSM 122.</title>
        <authorList>
            <person name="Duquesne K."/>
            <person name="Sturgis J."/>
        </authorList>
    </citation>
    <scope>NUCLEOTIDE SEQUENCE [LARGE SCALE GENOMIC DNA]</scope>
    <source>
        <strain evidence="10">DSM122</strain>
    </source>
</reference>
<gene>
    <name evidence="9" type="ORF">RSPPHO_02537</name>
</gene>
<organism evidence="9 10">
    <name type="scientific">Pararhodospirillum photometricum DSM 122</name>
    <dbReference type="NCBI Taxonomy" id="1150469"/>
    <lineage>
        <taxon>Bacteria</taxon>
        <taxon>Pseudomonadati</taxon>
        <taxon>Pseudomonadota</taxon>
        <taxon>Alphaproteobacteria</taxon>
        <taxon>Rhodospirillales</taxon>
        <taxon>Rhodospirillaceae</taxon>
        <taxon>Pararhodospirillum</taxon>
    </lineage>
</organism>
<evidence type="ECO:0000256" key="4">
    <source>
        <dbReference type="ARBA" id="ARBA00013280"/>
    </source>
</evidence>
<feature type="domain" description="Nitrogenase/oxidoreductase component 1" evidence="8">
    <location>
        <begin position="98"/>
        <end position="500"/>
    </location>
</feature>
<dbReference type="EMBL" id="HE663493">
    <property type="protein sequence ID" value="CCG09163.1"/>
    <property type="molecule type" value="Genomic_DNA"/>
</dbReference>
<evidence type="ECO:0000313" key="10">
    <source>
        <dbReference type="Proteomes" id="UP000033220"/>
    </source>
</evidence>
<keyword evidence="9" id="KW-0560">Oxidoreductase</keyword>
<evidence type="ECO:0000256" key="2">
    <source>
        <dbReference type="ARBA" id="ARBA00005155"/>
    </source>
</evidence>
<protein>
    <recommendedName>
        <fullName evidence="4">Nitrogenase iron-molybdenum cofactor biosynthesis protein NifE</fullName>
    </recommendedName>
</protein>
<dbReference type="GO" id="GO:0065003">
    <property type="term" value="P:protein-containing complex assembly"/>
    <property type="evidence" value="ECO:0007669"/>
    <property type="project" value="InterPro"/>
</dbReference>
<dbReference type="Gene3D" id="3.40.50.1980">
    <property type="entry name" value="Nitrogenase molybdenum iron protein domain"/>
    <property type="match status" value="1"/>
</dbReference>
<feature type="compositionally biased region" description="Basic and acidic residues" evidence="7">
    <location>
        <begin position="70"/>
        <end position="82"/>
    </location>
</feature>
<feature type="region of interest" description="Disordered" evidence="7">
    <location>
        <begin position="70"/>
        <end position="89"/>
    </location>
</feature>
<name>H6SMM8_PARPM</name>
<evidence type="ECO:0000256" key="6">
    <source>
        <dbReference type="RuleBase" id="RU004021"/>
    </source>
</evidence>
<dbReference type="InterPro" id="IPR005973">
    <property type="entry name" value="NifE"/>
</dbReference>
<dbReference type="PATRIC" id="fig|1150469.3.peg.2889"/>
<dbReference type="Gene3D" id="3.40.50.12380">
    <property type="entry name" value="Nitrogenase MoFe cofactor biosynthesis protein NifE, C-terminal"/>
    <property type="match status" value="1"/>
</dbReference>
<dbReference type="UniPathway" id="UPA00782"/>
<dbReference type="GO" id="GO:0016163">
    <property type="term" value="F:nitrogenase activity"/>
    <property type="evidence" value="ECO:0007669"/>
    <property type="project" value="InterPro"/>
</dbReference>
<dbReference type="PANTHER" id="PTHR42956:SF1">
    <property type="entry name" value="NITROGENASE IRON-MOLYBDENUM COFACTOR BIOSYNTHESIS PROTEIN NIFE"/>
    <property type="match status" value="1"/>
</dbReference>
<dbReference type="HOGENOM" id="CLU_025876_1_1_5"/>
<comment type="function">
    <text evidence="1">This protein may play a role in the biosynthesis of the prosthetic group of nitrogenase (FeMo cofactor).</text>
</comment>
<dbReference type="PROSITE" id="PS00090">
    <property type="entry name" value="NITROGENASE_1_2"/>
    <property type="match status" value="1"/>
</dbReference>